<evidence type="ECO:0000256" key="5">
    <source>
        <dbReference type="ARBA" id="ARBA00022801"/>
    </source>
</evidence>
<keyword evidence="9" id="KW-0472">Membrane</keyword>
<evidence type="ECO:0000313" key="11">
    <source>
        <dbReference type="Proteomes" id="UP000500953"/>
    </source>
</evidence>
<feature type="compositionally biased region" description="Low complexity" evidence="8">
    <location>
        <begin position="1"/>
        <end position="16"/>
    </location>
</feature>
<keyword evidence="4" id="KW-0732">Signal</keyword>
<accession>A0A6G9Z6U2</accession>
<reference evidence="10 11" key="1">
    <citation type="journal article" date="2019" name="ACS Chem. Biol.">
        <title>Identification and Mobilization of a Cryptic Antibiotic Biosynthesis Gene Locus from a Human-Pathogenic Nocardia Isolate.</title>
        <authorList>
            <person name="Herisse M."/>
            <person name="Ishida K."/>
            <person name="Porter J.L."/>
            <person name="Howden B."/>
            <person name="Hertweck C."/>
            <person name="Stinear T.P."/>
            <person name="Pidot S.J."/>
        </authorList>
    </citation>
    <scope>NUCLEOTIDE SEQUENCE [LARGE SCALE GENOMIC DNA]</scope>
    <source>
        <strain evidence="10 11">AUSMDU00012715</strain>
    </source>
</reference>
<proteinExistence type="predicted"/>
<keyword evidence="2" id="KW-0964">Secreted</keyword>
<evidence type="ECO:0000256" key="8">
    <source>
        <dbReference type="SAM" id="MobiDB-lite"/>
    </source>
</evidence>
<evidence type="ECO:0008006" key="12">
    <source>
        <dbReference type="Google" id="ProtNLM"/>
    </source>
</evidence>
<feature type="region of interest" description="Disordered" evidence="8">
    <location>
        <begin position="1"/>
        <end position="23"/>
    </location>
</feature>
<keyword evidence="9" id="KW-1133">Transmembrane helix</keyword>
<dbReference type="InterPro" id="IPR043595">
    <property type="entry name" value="FaeB/C/D"/>
</dbReference>
<evidence type="ECO:0000256" key="4">
    <source>
        <dbReference type="ARBA" id="ARBA00022729"/>
    </source>
</evidence>
<keyword evidence="9" id="KW-0812">Transmembrane</keyword>
<evidence type="ECO:0000256" key="3">
    <source>
        <dbReference type="ARBA" id="ARBA00022651"/>
    </source>
</evidence>
<feature type="region of interest" description="Disordered" evidence="8">
    <location>
        <begin position="76"/>
        <end position="98"/>
    </location>
</feature>
<dbReference type="Gene3D" id="3.40.50.1820">
    <property type="entry name" value="alpha/beta hydrolase"/>
    <property type="match status" value="1"/>
</dbReference>
<dbReference type="AlphaFoldDB" id="A0A6G9Z6U2"/>
<evidence type="ECO:0000256" key="9">
    <source>
        <dbReference type="SAM" id="Phobius"/>
    </source>
</evidence>
<evidence type="ECO:0000313" key="10">
    <source>
        <dbReference type="EMBL" id="QIS21164.1"/>
    </source>
</evidence>
<protein>
    <recommendedName>
        <fullName evidence="12">Polyhydroxybutyrate depolymerase</fullName>
    </recommendedName>
</protein>
<keyword evidence="6" id="KW-0119">Carbohydrate metabolism</keyword>
<dbReference type="EMBL" id="CP046173">
    <property type="protein sequence ID" value="QIS21164.1"/>
    <property type="molecule type" value="Genomic_DNA"/>
</dbReference>
<dbReference type="PANTHER" id="PTHR38050">
    <property type="match status" value="1"/>
</dbReference>
<evidence type="ECO:0000256" key="1">
    <source>
        <dbReference type="ARBA" id="ARBA00004613"/>
    </source>
</evidence>
<organism evidence="10 11">
    <name type="scientific">Nocardia terpenica</name>
    <dbReference type="NCBI Taxonomy" id="455432"/>
    <lineage>
        <taxon>Bacteria</taxon>
        <taxon>Bacillati</taxon>
        <taxon>Actinomycetota</taxon>
        <taxon>Actinomycetes</taxon>
        <taxon>Mycobacteriales</taxon>
        <taxon>Nocardiaceae</taxon>
        <taxon>Nocardia</taxon>
    </lineage>
</organism>
<dbReference type="GO" id="GO:0030600">
    <property type="term" value="F:feruloyl esterase activity"/>
    <property type="evidence" value="ECO:0007669"/>
    <property type="project" value="InterPro"/>
</dbReference>
<comment type="subcellular location">
    <subcellularLocation>
        <location evidence="1">Secreted</location>
    </subcellularLocation>
</comment>
<dbReference type="Proteomes" id="UP000500953">
    <property type="component" value="Chromosome"/>
</dbReference>
<name>A0A6G9Z6U2_9NOCA</name>
<gene>
    <name evidence="10" type="ORF">F6W96_25405</name>
</gene>
<keyword evidence="7" id="KW-0624">Polysaccharide degradation</keyword>
<evidence type="ECO:0000256" key="7">
    <source>
        <dbReference type="ARBA" id="ARBA00023326"/>
    </source>
</evidence>
<evidence type="ECO:0000256" key="6">
    <source>
        <dbReference type="ARBA" id="ARBA00023277"/>
    </source>
</evidence>
<dbReference type="PANTHER" id="PTHR38050:SF2">
    <property type="entry name" value="FERULOYL ESTERASE C-RELATED"/>
    <property type="match status" value="1"/>
</dbReference>
<dbReference type="SUPFAM" id="SSF53474">
    <property type="entry name" value="alpha/beta-Hydrolases"/>
    <property type="match status" value="1"/>
</dbReference>
<keyword evidence="3" id="KW-0858">Xylan degradation</keyword>
<dbReference type="GO" id="GO:0005576">
    <property type="term" value="C:extracellular region"/>
    <property type="evidence" value="ECO:0007669"/>
    <property type="project" value="UniProtKB-SubCell"/>
</dbReference>
<evidence type="ECO:0000256" key="2">
    <source>
        <dbReference type="ARBA" id="ARBA00022525"/>
    </source>
</evidence>
<feature type="transmembrane region" description="Helical" evidence="9">
    <location>
        <begin position="50"/>
        <end position="72"/>
    </location>
</feature>
<sequence length="380" mass="40167">MLYADSADAAASGGQQPDAVARSGTSEWCTASKGRIMNVCTQRGKAFSTLCYWCGAAAAAILLVAAVGPVTARADDGSPSRSAACAQSPDPTPTNGTVTREVQSLVPVNTPAGTVAQLSQRTYYVNVPAGLTGPAPLMIANHGANASAQNLEQGTGWDQYAAEHHFIIAYSQSLVNDPVVIPGVAYPGDVWFFDQNSFDVQYLAKVVTDIEAKWCVDTSRVHNSGFSEGAIMAQRMACDASSTFAAIASWEGSDSTLPDPLSVLNPCNPSRPIAVGIFQGSADPYSQPQVGQEDIDIWTTRDNCPGKPILTGYPLFNATPSSSSTDTYGTSQFYAGCSGGITEIWRVMSGVAHTWPPGAAGQDLRDQQWNYLDNYTLPQD</sequence>
<keyword evidence="5" id="KW-0378">Hydrolase</keyword>
<dbReference type="InterPro" id="IPR029058">
    <property type="entry name" value="AB_hydrolase_fold"/>
</dbReference>
<dbReference type="GO" id="GO:0045493">
    <property type="term" value="P:xylan catabolic process"/>
    <property type="evidence" value="ECO:0007669"/>
    <property type="project" value="UniProtKB-KW"/>
</dbReference>